<reference evidence="1 2" key="1">
    <citation type="submission" date="2015-03" db="EMBL/GenBank/DDBJ databases">
        <title>Comparative analysis of the OM43 clade including a novel species from Red Sea uncovers genomic and metabolic diversity among marine methylotrophs.</title>
        <authorList>
            <person name="Jimenez-Infante F."/>
            <person name="Ngugi D.K."/>
            <person name="Vinu M."/>
            <person name="Alam I."/>
            <person name="Kamau A."/>
            <person name="Blom J."/>
            <person name="Bajic V.B."/>
            <person name="Stingl U."/>
        </authorList>
    </citation>
    <scope>NUCLEOTIDE SEQUENCE [LARGE SCALE GENOMIC DNA]</scope>
    <source>
        <strain evidence="1 2">MBRSH7</strain>
    </source>
</reference>
<dbReference type="OrthoDB" id="8537111at2"/>
<dbReference type="PATRIC" id="fig|1623450.3.peg.774"/>
<dbReference type="Proteomes" id="UP000066549">
    <property type="component" value="Chromosome"/>
</dbReference>
<organism evidence="1 2">
    <name type="scientific">Methylophilales bacterium MBRS-H7</name>
    <dbReference type="NCBI Taxonomy" id="1623450"/>
    <lineage>
        <taxon>Bacteria</taxon>
        <taxon>Pseudomonadati</taxon>
        <taxon>Pseudomonadota</taxon>
        <taxon>Betaproteobacteria</taxon>
        <taxon>Nitrosomonadales</taxon>
        <taxon>OM43 clade</taxon>
    </lineage>
</organism>
<dbReference type="AlphaFoldDB" id="A0A0H4IY16"/>
<name>A0A0H4IY16_9PROT</name>
<evidence type="ECO:0000313" key="2">
    <source>
        <dbReference type="Proteomes" id="UP000066549"/>
    </source>
</evidence>
<evidence type="ECO:0000313" key="1">
    <source>
        <dbReference type="EMBL" id="AKO65871.1"/>
    </source>
</evidence>
<protein>
    <submittedName>
        <fullName evidence="1">Uncharacterized protein</fullName>
    </submittedName>
</protein>
<accession>A0A0H4IY16</accession>
<sequence length="66" mass="7550">MDNKYGLGSSKVATEIHKKNKNNECKFCNNKGLKYCPTMEDHQCGSCNRWQNDLPENYATGRSADY</sequence>
<dbReference type="EMBL" id="CP011002">
    <property type="protein sequence ID" value="AKO65871.1"/>
    <property type="molecule type" value="Genomic_DNA"/>
</dbReference>
<proteinExistence type="predicted"/>
<keyword evidence="2" id="KW-1185">Reference proteome</keyword>
<gene>
    <name evidence="1" type="ORF">VI33_03910</name>
</gene>